<dbReference type="UniPathway" id="UPA00053">
    <property type="reaction ID" value="UER00087"/>
</dbReference>
<keyword evidence="3 8" id="KW-0028">Amino-acid biosynthesis</keyword>
<feature type="domain" description="Shikimate dehydrogenase substrate binding N-terminal" evidence="9">
    <location>
        <begin position="6"/>
        <end position="84"/>
    </location>
</feature>
<gene>
    <name evidence="8" type="primary">aroE</name>
    <name evidence="10" type="ORF">F1B92_00195</name>
</gene>
<comment type="caution">
    <text evidence="10">The sequence shown here is derived from an EMBL/GenBank/DDBJ whole genome shotgun (WGS) entry which is preliminary data.</text>
</comment>
<evidence type="ECO:0000256" key="7">
    <source>
        <dbReference type="ARBA" id="ARBA00049442"/>
    </source>
</evidence>
<dbReference type="RefSeq" id="WP_154569905.1">
    <property type="nucleotide sequence ID" value="NZ_VWSJ01000001.1"/>
</dbReference>
<feature type="binding site" evidence="8">
    <location>
        <position position="224"/>
    </location>
    <ligand>
        <name>NADP(+)</name>
        <dbReference type="ChEBI" id="CHEBI:58349"/>
    </ligand>
</feature>
<feature type="active site" description="Proton acceptor" evidence="8">
    <location>
        <position position="61"/>
    </location>
</feature>
<dbReference type="GO" id="GO:0009423">
    <property type="term" value="P:chorismate biosynthetic process"/>
    <property type="evidence" value="ECO:0007669"/>
    <property type="project" value="UniProtKB-UniRule"/>
</dbReference>
<dbReference type="Proteomes" id="UP000476338">
    <property type="component" value="Unassembled WGS sequence"/>
</dbReference>
<evidence type="ECO:0000256" key="4">
    <source>
        <dbReference type="ARBA" id="ARBA00022857"/>
    </source>
</evidence>
<dbReference type="AlphaFoldDB" id="A0A6L5WGZ2"/>
<dbReference type="SUPFAM" id="SSF51735">
    <property type="entry name" value="NAD(P)-binding Rossmann-fold domains"/>
    <property type="match status" value="1"/>
</dbReference>
<dbReference type="Pfam" id="PF08501">
    <property type="entry name" value="Shikimate_dh_N"/>
    <property type="match status" value="1"/>
</dbReference>
<dbReference type="Gene3D" id="3.40.50.10860">
    <property type="entry name" value="Leucine Dehydrogenase, chain A, domain 1"/>
    <property type="match status" value="1"/>
</dbReference>
<dbReference type="GO" id="GO:0008652">
    <property type="term" value="P:amino acid biosynthetic process"/>
    <property type="evidence" value="ECO:0007669"/>
    <property type="project" value="UniProtKB-KW"/>
</dbReference>
<dbReference type="InterPro" id="IPR013708">
    <property type="entry name" value="Shikimate_DH-bd_N"/>
</dbReference>
<dbReference type="InterPro" id="IPR046346">
    <property type="entry name" value="Aminoacid_DH-like_N_sf"/>
</dbReference>
<dbReference type="EMBL" id="VWSJ01000001">
    <property type="protein sequence ID" value="MSN95632.1"/>
    <property type="molecule type" value="Genomic_DNA"/>
</dbReference>
<comment type="subunit">
    <text evidence="8">Homodimer.</text>
</comment>
<proteinExistence type="inferred from homology"/>
<comment type="catalytic activity">
    <reaction evidence="7 8">
        <text>shikimate + NADP(+) = 3-dehydroshikimate + NADPH + H(+)</text>
        <dbReference type="Rhea" id="RHEA:17737"/>
        <dbReference type="ChEBI" id="CHEBI:15378"/>
        <dbReference type="ChEBI" id="CHEBI:16630"/>
        <dbReference type="ChEBI" id="CHEBI:36208"/>
        <dbReference type="ChEBI" id="CHEBI:57783"/>
        <dbReference type="ChEBI" id="CHEBI:58349"/>
        <dbReference type="EC" id="1.1.1.25"/>
    </reaction>
</comment>
<feature type="binding site" evidence="8">
    <location>
        <position position="57"/>
    </location>
    <ligand>
        <name>shikimate</name>
        <dbReference type="ChEBI" id="CHEBI:36208"/>
    </ligand>
</feature>
<comment type="function">
    <text evidence="8">Involved in the biosynthesis of the chorismate, which leads to the biosynthesis of aromatic amino acids. Catalyzes the reversible NADPH linked reduction of 3-dehydroshikimate (DHSA) to yield shikimate (SA).</text>
</comment>
<dbReference type="CDD" id="cd01065">
    <property type="entry name" value="NAD_bind_Shikimate_DH"/>
    <property type="match status" value="1"/>
</dbReference>
<feature type="binding site" evidence="8">
    <location>
        <position position="204"/>
    </location>
    <ligand>
        <name>shikimate</name>
        <dbReference type="ChEBI" id="CHEBI:36208"/>
    </ligand>
</feature>
<keyword evidence="6 8" id="KW-0057">Aromatic amino acid biosynthesis</keyword>
<dbReference type="PANTHER" id="PTHR21089:SF1">
    <property type="entry name" value="BIFUNCTIONAL 3-DEHYDROQUINATE DEHYDRATASE_SHIKIMATE DEHYDROGENASE, CHLOROPLASTIC"/>
    <property type="match status" value="1"/>
</dbReference>
<dbReference type="SUPFAM" id="SSF53223">
    <property type="entry name" value="Aminoacid dehydrogenase-like, N-terminal domain"/>
    <property type="match status" value="1"/>
</dbReference>
<comment type="caution">
    <text evidence="8">Lacks conserved residue(s) required for the propagation of feature annotation.</text>
</comment>
<dbReference type="HAMAP" id="MF_00222">
    <property type="entry name" value="Shikimate_DH_AroE"/>
    <property type="match status" value="1"/>
</dbReference>
<comment type="pathway">
    <text evidence="1 8">Metabolic intermediate biosynthesis; chorismate biosynthesis; chorismate from D-erythrose 4-phosphate and phosphoenolpyruvate: step 4/7.</text>
</comment>
<evidence type="ECO:0000256" key="6">
    <source>
        <dbReference type="ARBA" id="ARBA00023141"/>
    </source>
</evidence>
<keyword evidence="5 8" id="KW-0560">Oxidoreductase</keyword>
<evidence type="ECO:0000313" key="10">
    <source>
        <dbReference type="EMBL" id="MSN95632.1"/>
    </source>
</evidence>
<evidence type="ECO:0000256" key="8">
    <source>
        <dbReference type="HAMAP-Rule" id="MF_00222"/>
    </source>
</evidence>
<evidence type="ECO:0000259" key="9">
    <source>
        <dbReference type="Pfam" id="PF08501"/>
    </source>
</evidence>
<feature type="binding site" evidence="8">
    <location>
        <position position="82"/>
    </location>
    <ligand>
        <name>shikimate</name>
        <dbReference type="ChEBI" id="CHEBI:36208"/>
    </ligand>
</feature>
<protein>
    <recommendedName>
        <fullName evidence="2 8">Shikimate dehydrogenase (NADP(+))</fullName>
        <shortName evidence="8">SDH</shortName>
        <ecNumber evidence="2 8">1.1.1.25</ecNumber>
    </recommendedName>
</protein>
<dbReference type="InterPro" id="IPR036291">
    <property type="entry name" value="NAD(P)-bd_dom_sf"/>
</dbReference>
<dbReference type="PANTHER" id="PTHR21089">
    <property type="entry name" value="SHIKIMATE DEHYDROGENASE"/>
    <property type="match status" value="1"/>
</dbReference>
<dbReference type="GO" id="GO:0005829">
    <property type="term" value="C:cytosol"/>
    <property type="evidence" value="ECO:0007669"/>
    <property type="project" value="TreeGrafter"/>
</dbReference>
<keyword evidence="4 8" id="KW-0521">NADP</keyword>
<feature type="binding site" evidence="8">
    <location>
        <begin position="14"/>
        <end position="16"/>
    </location>
    <ligand>
        <name>shikimate</name>
        <dbReference type="ChEBI" id="CHEBI:36208"/>
    </ligand>
</feature>
<sequence>MMKFAVIGNPISHSISPRLHNFAIKELNLNAFYGRILLEDINQLKKPFGYLNGANITVPFKEEAVQICDYLDVHSKKIGSVNTIIKNKDEFYGYNTDALGFLKSINEFKNIKSALIIGAGGTARAMAYTLNLNNIRVEIVNRSQKRAANFKDFEFFTWENFKPKSYDLIINSTSAGLIDDELPLPFDLLKETFEKAKFAYEVIYNKPTNFLNLAKSLDLITKNGKDMLIFQAALALNLFFSNKLDEEKIISYMKKAINLR</sequence>
<feature type="binding site" evidence="8">
    <location>
        <position position="97"/>
    </location>
    <ligand>
        <name>shikimate</name>
        <dbReference type="ChEBI" id="CHEBI:36208"/>
    </ligand>
</feature>
<dbReference type="GO" id="GO:0050661">
    <property type="term" value="F:NADP binding"/>
    <property type="evidence" value="ECO:0007669"/>
    <property type="project" value="InterPro"/>
</dbReference>
<dbReference type="GO" id="GO:0004764">
    <property type="term" value="F:shikimate 3-dehydrogenase (NADP+) activity"/>
    <property type="evidence" value="ECO:0007669"/>
    <property type="project" value="UniProtKB-UniRule"/>
</dbReference>
<dbReference type="InterPro" id="IPR011342">
    <property type="entry name" value="Shikimate_DH"/>
</dbReference>
<dbReference type="EC" id="1.1.1.25" evidence="2 8"/>
<feature type="binding site" evidence="8">
    <location>
        <position position="202"/>
    </location>
    <ligand>
        <name>NADP(+)</name>
        <dbReference type="ChEBI" id="CHEBI:58349"/>
    </ligand>
</feature>
<dbReference type="NCBIfam" id="NF001316">
    <property type="entry name" value="PRK00258.2-5"/>
    <property type="match status" value="1"/>
</dbReference>
<evidence type="ECO:0000313" key="11">
    <source>
        <dbReference type="Proteomes" id="UP000476338"/>
    </source>
</evidence>
<accession>A0A6L5WGZ2</accession>
<dbReference type="GO" id="GO:0009073">
    <property type="term" value="P:aromatic amino acid family biosynthetic process"/>
    <property type="evidence" value="ECO:0007669"/>
    <property type="project" value="UniProtKB-KW"/>
</dbReference>
<evidence type="ECO:0000256" key="5">
    <source>
        <dbReference type="ARBA" id="ARBA00023002"/>
    </source>
</evidence>
<reference evidence="10 11" key="2">
    <citation type="submission" date="2020-03" db="EMBL/GenBank/DDBJ databases">
        <title>Campylobacter portucalensis sp. nov., a new species of Campylobacter isolated from the reproductive tract of bulls.</title>
        <authorList>
            <person name="Silva M.F."/>
            <person name="Pereira G."/>
            <person name="Carneiro C."/>
            <person name="Hemphill A."/>
            <person name="Mateus L."/>
            <person name="Lopes-Da-Costa L."/>
            <person name="Silva E."/>
        </authorList>
    </citation>
    <scope>NUCLEOTIDE SEQUENCE [LARGE SCALE GENOMIC DNA]</scope>
    <source>
        <strain evidence="10 11">FMV-PI01</strain>
    </source>
</reference>
<dbReference type="GO" id="GO:0019632">
    <property type="term" value="P:shikimate metabolic process"/>
    <property type="evidence" value="ECO:0007669"/>
    <property type="project" value="InterPro"/>
</dbReference>
<dbReference type="NCBIfam" id="TIGR00507">
    <property type="entry name" value="aroE"/>
    <property type="match status" value="1"/>
</dbReference>
<evidence type="ECO:0000256" key="3">
    <source>
        <dbReference type="ARBA" id="ARBA00022605"/>
    </source>
</evidence>
<comment type="similarity">
    <text evidence="8">Belongs to the shikimate dehydrogenase family.</text>
</comment>
<name>A0A6L5WGZ2_9BACT</name>
<reference evidence="10 11" key="1">
    <citation type="submission" date="2019-09" db="EMBL/GenBank/DDBJ databases">
        <authorList>
            <person name="Silva M."/>
            <person name="Pereira G."/>
            <person name="Lopes-Da-Costa L."/>
            <person name="Silva E."/>
        </authorList>
    </citation>
    <scope>NUCLEOTIDE SEQUENCE [LARGE SCALE GENOMIC DNA]</scope>
    <source>
        <strain evidence="10 11">FMV-PI01</strain>
    </source>
</reference>
<dbReference type="InterPro" id="IPR022893">
    <property type="entry name" value="Shikimate_DH_fam"/>
</dbReference>
<evidence type="ECO:0000256" key="1">
    <source>
        <dbReference type="ARBA" id="ARBA00004871"/>
    </source>
</evidence>
<keyword evidence="11" id="KW-1185">Reference proteome</keyword>
<evidence type="ECO:0000256" key="2">
    <source>
        <dbReference type="ARBA" id="ARBA00012962"/>
    </source>
</evidence>
<organism evidence="10 11">
    <name type="scientific">Campylobacter portucalensis</name>
    <dbReference type="NCBI Taxonomy" id="2608384"/>
    <lineage>
        <taxon>Bacteria</taxon>
        <taxon>Pseudomonadati</taxon>
        <taxon>Campylobacterota</taxon>
        <taxon>Epsilonproteobacteria</taxon>
        <taxon>Campylobacterales</taxon>
        <taxon>Campylobacteraceae</taxon>
        <taxon>Campylobacter</taxon>
    </lineage>
</organism>
<feature type="binding site" evidence="8">
    <location>
        <position position="231"/>
    </location>
    <ligand>
        <name>shikimate</name>
        <dbReference type="ChEBI" id="CHEBI:36208"/>
    </ligand>
</feature>
<dbReference type="Gene3D" id="3.40.50.720">
    <property type="entry name" value="NAD(P)-binding Rossmann-like Domain"/>
    <property type="match status" value="1"/>
</dbReference>